<dbReference type="PANTHER" id="PTHR30346">
    <property type="entry name" value="TRANSCRIPTIONAL DUAL REGULATOR HCAR-RELATED"/>
    <property type="match status" value="1"/>
</dbReference>
<evidence type="ECO:0000259" key="5">
    <source>
        <dbReference type="PROSITE" id="PS50931"/>
    </source>
</evidence>
<dbReference type="InterPro" id="IPR036390">
    <property type="entry name" value="WH_DNA-bd_sf"/>
</dbReference>
<dbReference type="Gene3D" id="1.10.10.10">
    <property type="entry name" value="Winged helix-like DNA-binding domain superfamily/Winged helix DNA-binding domain"/>
    <property type="match status" value="1"/>
</dbReference>
<dbReference type="STRING" id="407022.SAMN05661044_02618"/>
<organism evidence="6 7">
    <name type="scientific">Olivibacter domesticus</name>
    <name type="common">Pseudosphingobacterium domesticum</name>
    <dbReference type="NCBI Taxonomy" id="407022"/>
    <lineage>
        <taxon>Bacteria</taxon>
        <taxon>Pseudomonadati</taxon>
        <taxon>Bacteroidota</taxon>
        <taxon>Sphingobacteriia</taxon>
        <taxon>Sphingobacteriales</taxon>
        <taxon>Sphingobacteriaceae</taxon>
        <taxon>Olivibacter</taxon>
    </lineage>
</organism>
<dbReference type="FunFam" id="1.10.10.10:FF:000001">
    <property type="entry name" value="LysR family transcriptional regulator"/>
    <property type="match status" value="1"/>
</dbReference>
<dbReference type="Pfam" id="PF03466">
    <property type="entry name" value="LysR_substrate"/>
    <property type="match status" value="1"/>
</dbReference>
<keyword evidence="3 6" id="KW-0238">DNA-binding</keyword>
<dbReference type="AlphaFoldDB" id="A0A1H7QKM3"/>
<dbReference type="PRINTS" id="PR00039">
    <property type="entry name" value="HTHLYSR"/>
</dbReference>
<accession>A0A1H7QKM3</accession>
<gene>
    <name evidence="6" type="ORF">SAMN05661044_02618</name>
</gene>
<dbReference type="PROSITE" id="PS50931">
    <property type="entry name" value="HTH_LYSR"/>
    <property type="match status" value="1"/>
</dbReference>
<keyword evidence="4" id="KW-0804">Transcription</keyword>
<dbReference type="Proteomes" id="UP000199421">
    <property type="component" value="Unassembled WGS sequence"/>
</dbReference>
<dbReference type="SUPFAM" id="SSF53850">
    <property type="entry name" value="Periplasmic binding protein-like II"/>
    <property type="match status" value="1"/>
</dbReference>
<keyword evidence="2" id="KW-0805">Transcription regulation</keyword>
<dbReference type="RefSeq" id="WP_093324898.1">
    <property type="nucleotide sequence ID" value="NZ_FOAF01000002.1"/>
</dbReference>
<comment type="similarity">
    <text evidence="1">Belongs to the LysR transcriptional regulatory family.</text>
</comment>
<dbReference type="InterPro" id="IPR036388">
    <property type="entry name" value="WH-like_DNA-bd_sf"/>
</dbReference>
<feature type="domain" description="HTH lysR-type" evidence="5">
    <location>
        <begin position="1"/>
        <end position="58"/>
    </location>
</feature>
<dbReference type="PANTHER" id="PTHR30346:SF17">
    <property type="entry name" value="LYSR FAMILY TRANSCRIPTIONAL REGULATOR"/>
    <property type="match status" value="1"/>
</dbReference>
<dbReference type="Pfam" id="PF00126">
    <property type="entry name" value="HTH_1"/>
    <property type="match status" value="1"/>
</dbReference>
<dbReference type="InterPro" id="IPR005119">
    <property type="entry name" value="LysR_subst-bd"/>
</dbReference>
<evidence type="ECO:0000256" key="2">
    <source>
        <dbReference type="ARBA" id="ARBA00023015"/>
    </source>
</evidence>
<dbReference type="CDD" id="cd08414">
    <property type="entry name" value="PBP2_LTTR_aromatics_like"/>
    <property type="match status" value="1"/>
</dbReference>
<dbReference type="GO" id="GO:0003677">
    <property type="term" value="F:DNA binding"/>
    <property type="evidence" value="ECO:0007669"/>
    <property type="project" value="UniProtKB-KW"/>
</dbReference>
<name>A0A1H7QKM3_OLID1</name>
<dbReference type="SUPFAM" id="SSF46785">
    <property type="entry name" value="Winged helix' DNA-binding domain"/>
    <property type="match status" value="1"/>
</dbReference>
<dbReference type="GO" id="GO:0032993">
    <property type="term" value="C:protein-DNA complex"/>
    <property type="evidence" value="ECO:0007669"/>
    <property type="project" value="TreeGrafter"/>
</dbReference>
<dbReference type="InterPro" id="IPR000847">
    <property type="entry name" value="LysR_HTH_N"/>
</dbReference>
<evidence type="ECO:0000313" key="6">
    <source>
        <dbReference type="EMBL" id="SEL48145.1"/>
    </source>
</evidence>
<dbReference type="EMBL" id="FOAF01000002">
    <property type="protein sequence ID" value="SEL48145.1"/>
    <property type="molecule type" value="Genomic_DNA"/>
</dbReference>
<dbReference type="OrthoDB" id="9803735at2"/>
<evidence type="ECO:0000256" key="1">
    <source>
        <dbReference type="ARBA" id="ARBA00009437"/>
    </source>
</evidence>
<evidence type="ECO:0000256" key="4">
    <source>
        <dbReference type="ARBA" id="ARBA00023163"/>
    </source>
</evidence>
<evidence type="ECO:0000313" key="7">
    <source>
        <dbReference type="Proteomes" id="UP000199421"/>
    </source>
</evidence>
<reference evidence="7" key="1">
    <citation type="submission" date="2016-10" db="EMBL/GenBank/DDBJ databases">
        <authorList>
            <person name="Varghese N."/>
            <person name="Submissions S."/>
        </authorList>
    </citation>
    <scope>NUCLEOTIDE SEQUENCE [LARGE SCALE GENOMIC DNA]</scope>
    <source>
        <strain evidence="7">DSM 18733</strain>
    </source>
</reference>
<dbReference type="GO" id="GO:0003700">
    <property type="term" value="F:DNA-binding transcription factor activity"/>
    <property type="evidence" value="ECO:0007669"/>
    <property type="project" value="InterPro"/>
</dbReference>
<dbReference type="Gene3D" id="3.40.190.10">
    <property type="entry name" value="Periplasmic binding protein-like II"/>
    <property type="match status" value="2"/>
</dbReference>
<keyword evidence="7" id="KW-1185">Reference proteome</keyword>
<protein>
    <submittedName>
        <fullName evidence="6">DNA-binding transcriptional regulator, LysR family</fullName>
    </submittedName>
</protein>
<evidence type="ECO:0000256" key="3">
    <source>
        <dbReference type="ARBA" id="ARBA00023125"/>
    </source>
</evidence>
<sequence>MELRHLLYFKAVAELLHFSKAAVQLHISQPPLTRQIKELEKELGVLLFRRNNKRVELTEAGTYFLKECDTLIRQLERSKQLVKQIHESTSGEFKIGYISSTPKTALANVLKALRQRYPLLKTRLYEASTSKQIKALEEGKLDVGIIRAPIHSVQLHIESLDLDKFALVCPVNMPYELNAAWLKEQTFISYNSNYAPDYHNKLLDCCNRLGFYPEIMHECNNMHSILCMVENELGIALVPVSVKDQYPYLKLVFTEFSNIHVSTEIVLAHHQHTIHPALNYFKQMYNSFYNKNIDRLV</sequence>
<proteinExistence type="inferred from homology"/>